<proteinExistence type="predicted"/>
<keyword evidence="2" id="KW-1185">Reference proteome</keyword>
<dbReference type="AlphaFoldDB" id="A0A2D2AYD6"/>
<evidence type="ECO:0008006" key="3">
    <source>
        <dbReference type="Google" id="ProtNLM"/>
    </source>
</evidence>
<protein>
    <recommendedName>
        <fullName evidence="3">CopG family transcriptional regulator</fullName>
    </recommendedName>
</protein>
<evidence type="ECO:0000313" key="2">
    <source>
        <dbReference type="Proteomes" id="UP000228945"/>
    </source>
</evidence>
<dbReference type="Proteomes" id="UP000228945">
    <property type="component" value="Chromosome"/>
</dbReference>
<evidence type="ECO:0000313" key="1">
    <source>
        <dbReference type="EMBL" id="ATQ43029.1"/>
    </source>
</evidence>
<accession>A0A2D2AYD6</accession>
<gene>
    <name evidence="1" type="ORF">CSW64_11720</name>
</gene>
<dbReference type="KEGG" id="cmb:CSW64_11720"/>
<name>A0A2D2AYD6_9CAUL</name>
<dbReference type="EMBL" id="CP024201">
    <property type="protein sequence ID" value="ATQ43029.1"/>
    <property type="molecule type" value="Genomic_DNA"/>
</dbReference>
<reference evidence="1 2" key="1">
    <citation type="submission" date="2017-10" db="EMBL/GenBank/DDBJ databases">
        <title>Genome sequence of Caulobacter mirabilis FWC38.</title>
        <authorList>
            <person name="Fiebig A."/>
            <person name="Crosson S."/>
        </authorList>
    </citation>
    <scope>NUCLEOTIDE SEQUENCE [LARGE SCALE GENOMIC DNA]</scope>
    <source>
        <strain evidence="1 2">FWC 38</strain>
    </source>
</reference>
<sequence>MADGSLTIPLDELTAEQLKAAAEAAGETPEAYVRRAVARSLEEDWAEDLRRAAEYERTGESLSVDEAFDLLRTRIAERRAQRG</sequence>
<organism evidence="1 2">
    <name type="scientific">Caulobacter mirabilis</name>
    <dbReference type="NCBI Taxonomy" id="69666"/>
    <lineage>
        <taxon>Bacteria</taxon>
        <taxon>Pseudomonadati</taxon>
        <taxon>Pseudomonadota</taxon>
        <taxon>Alphaproteobacteria</taxon>
        <taxon>Caulobacterales</taxon>
        <taxon>Caulobacteraceae</taxon>
        <taxon>Caulobacter</taxon>
    </lineage>
</organism>
<dbReference type="OrthoDB" id="7190756at2"/>
<dbReference type="RefSeq" id="WP_099622280.1">
    <property type="nucleotide sequence ID" value="NZ_CP024201.1"/>
</dbReference>